<dbReference type="SUPFAM" id="SSF103473">
    <property type="entry name" value="MFS general substrate transporter"/>
    <property type="match status" value="1"/>
</dbReference>
<evidence type="ECO:0000256" key="2">
    <source>
        <dbReference type="ARBA" id="ARBA00022448"/>
    </source>
</evidence>
<feature type="transmembrane region" description="Helical" evidence="7">
    <location>
        <begin position="18"/>
        <end position="39"/>
    </location>
</feature>
<feature type="transmembrane region" description="Helical" evidence="7">
    <location>
        <begin position="346"/>
        <end position="367"/>
    </location>
</feature>
<feature type="transmembrane region" description="Helical" evidence="7">
    <location>
        <begin position="228"/>
        <end position="247"/>
    </location>
</feature>
<feature type="transmembrane region" description="Helical" evidence="7">
    <location>
        <begin position="194"/>
        <end position="216"/>
    </location>
</feature>
<keyword evidence="6 7" id="KW-0472">Membrane</keyword>
<reference evidence="11" key="1">
    <citation type="submission" date="2020-05" db="EMBL/GenBank/DDBJ databases">
        <authorList>
            <person name="Chiriac C."/>
            <person name="Salcher M."/>
            <person name="Ghai R."/>
            <person name="Kavagutti S V."/>
        </authorList>
    </citation>
    <scope>NUCLEOTIDE SEQUENCE</scope>
</reference>
<evidence type="ECO:0000313" key="15">
    <source>
        <dbReference type="EMBL" id="CAB5059633.1"/>
    </source>
</evidence>
<evidence type="ECO:0000256" key="7">
    <source>
        <dbReference type="SAM" id="Phobius"/>
    </source>
</evidence>
<keyword evidence="2" id="KW-0813">Transport</keyword>
<evidence type="ECO:0000256" key="6">
    <source>
        <dbReference type="ARBA" id="ARBA00023136"/>
    </source>
</evidence>
<feature type="domain" description="Major facilitator superfamily (MFS) profile" evidence="8">
    <location>
        <begin position="1"/>
        <end position="168"/>
    </location>
</feature>
<evidence type="ECO:0000313" key="14">
    <source>
        <dbReference type="EMBL" id="CAB5015892.1"/>
    </source>
</evidence>
<evidence type="ECO:0000313" key="9">
    <source>
        <dbReference type="EMBL" id="CAB4586937.1"/>
    </source>
</evidence>
<dbReference type="CDD" id="cd06173">
    <property type="entry name" value="MFS_MefA_like"/>
    <property type="match status" value="1"/>
</dbReference>
<dbReference type="GO" id="GO:0005886">
    <property type="term" value="C:plasma membrane"/>
    <property type="evidence" value="ECO:0007669"/>
    <property type="project" value="UniProtKB-SubCell"/>
</dbReference>
<dbReference type="Gene3D" id="1.20.1250.20">
    <property type="entry name" value="MFS general substrate transporter like domains"/>
    <property type="match status" value="2"/>
</dbReference>
<evidence type="ECO:0000313" key="11">
    <source>
        <dbReference type="EMBL" id="CAB4791404.1"/>
    </source>
</evidence>
<evidence type="ECO:0000313" key="13">
    <source>
        <dbReference type="EMBL" id="CAB4972988.1"/>
    </source>
</evidence>
<keyword evidence="3" id="KW-1003">Cell membrane</keyword>
<dbReference type="GO" id="GO:0022857">
    <property type="term" value="F:transmembrane transporter activity"/>
    <property type="evidence" value="ECO:0007669"/>
    <property type="project" value="InterPro"/>
</dbReference>
<sequence length="391" mass="41642">MITYVTLPFQIKELTHSFLAVGLMGAVELVPLIVFGLYGGVLADAVDRKKMVWATEFAALIMTLLLLGNSMLPNPNLVLIYIVAGTFAALNGLQRPSMDAILPRIVSHDDLPSASALMSLRGQFGVIVGPAVAGIVISSFGATYGYLIDVITFAIALIFLFKVRNIPPSDNAAPPSLASLVEGIRYAVSRKDLLGTYLVDLAAMFFAMPNALFPFWADQVGAPWALGFFYAAGTIGATFVTLTSGWIRSYPHHGRAITIAALGWGVAITLAGVTNSLPVILLFLVLAGASDMVSALFRAAIWNQSIPDELRGRMAGIELLSYSVGPLGGQARAGGMAAATSLRTSVVGGGMLCIAFVFSISSAMPSFRRYDVRSNKFAVEEAKIRQNRENN</sequence>
<organism evidence="11">
    <name type="scientific">freshwater metagenome</name>
    <dbReference type="NCBI Taxonomy" id="449393"/>
    <lineage>
        <taxon>unclassified sequences</taxon>
        <taxon>metagenomes</taxon>
        <taxon>ecological metagenomes</taxon>
    </lineage>
</organism>
<feature type="domain" description="Major facilitator superfamily (MFS) profile" evidence="8">
    <location>
        <begin position="188"/>
        <end position="391"/>
    </location>
</feature>
<evidence type="ECO:0000256" key="4">
    <source>
        <dbReference type="ARBA" id="ARBA00022692"/>
    </source>
</evidence>
<dbReference type="AlphaFoldDB" id="A0A6J6X7H3"/>
<evidence type="ECO:0000256" key="3">
    <source>
        <dbReference type="ARBA" id="ARBA00022475"/>
    </source>
</evidence>
<dbReference type="EMBL" id="CAEZUF010000016">
    <property type="protein sequence ID" value="CAB4586937.1"/>
    <property type="molecule type" value="Genomic_DNA"/>
</dbReference>
<feature type="transmembrane region" description="Helical" evidence="7">
    <location>
        <begin position="259"/>
        <end position="287"/>
    </location>
</feature>
<evidence type="ECO:0000256" key="5">
    <source>
        <dbReference type="ARBA" id="ARBA00022989"/>
    </source>
</evidence>
<dbReference type="InterPro" id="IPR020846">
    <property type="entry name" value="MFS_dom"/>
</dbReference>
<evidence type="ECO:0000259" key="8">
    <source>
        <dbReference type="PROSITE" id="PS50850"/>
    </source>
</evidence>
<dbReference type="InterPro" id="IPR036259">
    <property type="entry name" value="MFS_trans_sf"/>
</dbReference>
<proteinExistence type="predicted"/>
<gene>
    <name evidence="9" type="ORF">UFOPK1791_00304</name>
    <name evidence="10" type="ORF">UFOPK2802_00386</name>
    <name evidence="11" type="ORF">UFOPK2982_00609</name>
    <name evidence="12" type="ORF">UFOPK3083_00446</name>
    <name evidence="13" type="ORF">UFOPK3948_00273</name>
    <name evidence="14" type="ORF">UFOPK4113_00551</name>
    <name evidence="15" type="ORF">UFOPK4355_00199</name>
</gene>
<dbReference type="PANTHER" id="PTHR23513:SF9">
    <property type="entry name" value="ENTEROBACTIN EXPORTER ENTS"/>
    <property type="match status" value="1"/>
</dbReference>
<dbReference type="EMBL" id="CAFAAT010000030">
    <property type="protein sequence ID" value="CAB4802776.1"/>
    <property type="molecule type" value="Genomic_DNA"/>
</dbReference>
<dbReference type="EMBL" id="CAFBQT010000013">
    <property type="protein sequence ID" value="CAB5059633.1"/>
    <property type="molecule type" value="Genomic_DNA"/>
</dbReference>
<dbReference type="EMBL" id="CAFBOI010000016">
    <property type="protein sequence ID" value="CAB4972988.1"/>
    <property type="molecule type" value="Genomic_DNA"/>
</dbReference>
<feature type="transmembrane region" description="Helical" evidence="7">
    <location>
        <begin position="77"/>
        <end position="93"/>
    </location>
</feature>
<dbReference type="InterPro" id="IPR010290">
    <property type="entry name" value="TM_effector"/>
</dbReference>
<dbReference type="EMBL" id="CAEZYX010000023">
    <property type="protein sequence ID" value="CAB4738426.1"/>
    <property type="molecule type" value="Genomic_DNA"/>
</dbReference>
<keyword evidence="5 7" id="KW-1133">Transmembrane helix</keyword>
<feature type="transmembrane region" description="Helical" evidence="7">
    <location>
        <begin position="114"/>
        <end position="137"/>
    </location>
</feature>
<dbReference type="PROSITE" id="PS50850">
    <property type="entry name" value="MFS"/>
    <property type="match status" value="2"/>
</dbReference>
<accession>A0A6J6X7H3</accession>
<dbReference type="Pfam" id="PF05977">
    <property type="entry name" value="MFS_3"/>
    <property type="match status" value="1"/>
</dbReference>
<name>A0A6J6X7H3_9ZZZZ</name>
<keyword evidence="4 7" id="KW-0812">Transmembrane</keyword>
<feature type="transmembrane region" description="Helical" evidence="7">
    <location>
        <begin position="51"/>
        <end position="71"/>
    </location>
</feature>
<evidence type="ECO:0000313" key="10">
    <source>
        <dbReference type="EMBL" id="CAB4738426.1"/>
    </source>
</evidence>
<comment type="subcellular location">
    <subcellularLocation>
        <location evidence="1">Cell membrane</location>
        <topology evidence="1">Multi-pass membrane protein</topology>
    </subcellularLocation>
</comment>
<evidence type="ECO:0000256" key="1">
    <source>
        <dbReference type="ARBA" id="ARBA00004651"/>
    </source>
</evidence>
<dbReference type="EMBL" id="CAFAAE010000075">
    <property type="protein sequence ID" value="CAB4791404.1"/>
    <property type="molecule type" value="Genomic_DNA"/>
</dbReference>
<evidence type="ECO:0000313" key="12">
    <source>
        <dbReference type="EMBL" id="CAB4802776.1"/>
    </source>
</evidence>
<dbReference type="EMBL" id="CAFBPL010000052">
    <property type="protein sequence ID" value="CAB5015892.1"/>
    <property type="molecule type" value="Genomic_DNA"/>
</dbReference>
<dbReference type="PANTHER" id="PTHR23513">
    <property type="entry name" value="INTEGRAL MEMBRANE EFFLUX PROTEIN-RELATED"/>
    <property type="match status" value="1"/>
</dbReference>
<protein>
    <submittedName>
        <fullName evidence="11">Unannotated protein</fullName>
    </submittedName>
</protein>